<evidence type="ECO:0000256" key="1">
    <source>
        <dbReference type="ARBA" id="ARBA00011073"/>
    </source>
</evidence>
<dbReference type="InterPro" id="IPR010259">
    <property type="entry name" value="S8pro/Inhibitor_I9"/>
</dbReference>
<evidence type="ECO:0000259" key="12">
    <source>
        <dbReference type="Pfam" id="PF17766"/>
    </source>
</evidence>
<evidence type="ECO:0000256" key="6">
    <source>
        <dbReference type="PIRSR" id="PIRSR615500-1"/>
    </source>
</evidence>
<evidence type="ECO:0000259" key="11">
    <source>
        <dbReference type="Pfam" id="PF05922"/>
    </source>
</evidence>
<evidence type="ECO:0000256" key="5">
    <source>
        <dbReference type="ARBA" id="ARBA00022825"/>
    </source>
</evidence>
<dbReference type="InterPro" id="IPR036852">
    <property type="entry name" value="Peptidase_S8/S53_dom_sf"/>
</dbReference>
<dbReference type="AlphaFoldDB" id="A0A2U1L407"/>
<dbReference type="Pfam" id="PF00082">
    <property type="entry name" value="Peptidase_S8"/>
    <property type="match status" value="1"/>
</dbReference>
<keyword evidence="14" id="KW-1185">Reference proteome</keyword>
<evidence type="ECO:0000256" key="8">
    <source>
        <dbReference type="SAM" id="MobiDB-lite"/>
    </source>
</evidence>
<dbReference type="EMBL" id="PKPP01011657">
    <property type="protein sequence ID" value="PWA43748.1"/>
    <property type="molecule type" value="Genomic_DNA"/>
</dbReference>
<dbReference type="PROSITE" id="PS00138">
    <property type="entry name" value="SUBTILASE_SER"/>
    <property type="match status" value="1"/>
</dbReference>
<dbReference type="Gene3D" id="2.60.40.2310">
    <property type="match status" value="1"/>
</dbReference>
<keyword evidence="5 7" id="KW-0720">Serine protease</keyword>
<evidence type="ECO:0000256" key="3">
    <source>
        <dbReference type="ARBA" id="ARBA00022729"/>
    </source>
</evidence>
<proteinExistence type="inferred from homology"/>
<accession>A0A2U1L407</accession>
<gene>
    <name evidence="13" type="ORF">CTI12_AA531990</name>
</gene>
<comment type="similarity">
    <text evidence="1 7">Belongs to the peptidase S8 family.</text>
</comment>
<feature type="domain" description="Inhibitor I9" evidence="11">
    <location>
        <begin position="8"/>
        <end position="76"/>
    </location>
</feature>
<dbReference type="Gene3D" id="3.50.30.30">
    <property type="match status" value="1"/>
</dbReference>
<dbReference type="GO" id="GO:0004252">
    <property type="term" value="F:serine-type endopeptidase activity"/>
    <property type="evidence" value="ECO:0007669"/>
    <property type="project" value="UniProtKB-UniRule"/>
</dbReference>
<evidence type="ECO:0000313" key="14">
    <source>
        <dbReference type="Proteomes" id="UP000245207"/>
    </source>
</evidence>
<dbReference type="CDD" id="cd04852">
    <property type="entry name" value="Peptidases_S8_3"/>
    <property type="match status" value="1"/>
</dbReference>
<dbReference type="PANTHER" id="PTHR10795">
    <property type="entry name" value="PROPROTEIN CONVERTASE SUBTILISIN/KEXIN"/>
    <property type="match status" value="1"/>
</dbReference>
<name>A0A2U1L407_ARTAN</name>
<dbReference type="SUPFAM" id="SSF52743">
    <property type="entry name" value="Subtilisin-like"/>
    <property type="match status" value="1"/>
</dbReference>
<feature type="region of interest" description="Disordered" evidence="8">
    <location>
        <begin position="168"/>
        <end position="200"/>
    </location>
</feature>
<evidence type="ECO:0000259" key="10">
    <source>
        <dbReference type="Pfam" id="PF02225"/>
    </source>
</evidence>
<keyword evidence="4 7" id="KW-0378">Hydrolase</keyword>
<dbReference type="FunFam" id="3.40.50.200:FF:000006">
    <property type="entry name" value="Subtilisin-like protease SBT1.5"/>
    <property type="match status" value="1"/>
</dbReference>
<dbReference type="PROSITE" id="PS51892">
    <property type="entry name" value="SUBTILASE"/>
    <property type="match status" value="1"/>
</dbReference>
<feature type="domain" description="Subtilisin-like protease fibronectin type-III" evidence="12">
    <location>
        <begin position="598"/>
        <end position="693"/>
    </location>
</feature>
<evidence type="ECO:0000256" key="7">
    <source>
        <dbReference type="PROSITE-ProRule" id="PRU01240"/>
    </source>
</evidence>
<dbReference type="CDD" id="cd02120">
    <property type="entry name" value="PA_subtilisin_like"/>
    <property type="match status" value="1"/>
</dbReference>
<sequence>MGSTDSEDPHDILIHNHRILSSVHSGSVEEAKAAHLYSYKHGFKGFAAKLTEDQALQIAKMEGVVSVFENTKRKLHTTHSWDFIGLSEEETMEIPGFSTSNQVNVIIGFIDTGIWPESPSFNDADMPPVPAGWKGTCQSGEAFNSTNCNRKVIGARYYHSGYEAEENNKLEQYENDDDPRKKVSYRSPRDSNGHGSHTASTAAGRYVENMNYKGLAGGGARGGAPMARIAVYKTCWDSGCYDADILAAFDDAVRDGVHIVSLSLGPDAPQGDYFNDAISIGSYHAVSRGITVVSSVGNEGTKGSATNLAPWLITVAASSTDREFTSKLVMGNGVHLKGESLSLHQMRAPARIISASIANRGYFTPYQSSYCLESLLNYTKTRGKVLLCRHAERSTESKLAKSEVVKAAGGVGMILIDETDKDVAIPFVIPAAIVGKRMGNRILSYINNTRFVPDVAAPGLNILAAWSPAIGKMNFNILSGTSMACPHVTGIVALIKSVHPSWSPSAIKSAIMTTATVFDKNGKPIRVDPEGRRGNAFDYGAGFLDPTAVLDPGLVYDAKPADYKSFLCSIGYNEKLLRPITRDNSTCNNQAFSKPSSLNYPAILVPNLKSSFSITRTLTNVRKLRQKATYRAAVSTPHGIQVSVLPTRLVFTRYGQKANFTVTFKVSAPSQGYVFGYLQWKNRQSRVTTPLVVRVAPSNLGEDV</sequence>
<dbReference type="Proteomes" id="UP000245207">
    <property type="component" value="Unassembled WGS sequence"/>
</dbReference>
<protein>
    <submittedName>
        <fullName evidence="13">Peptidase S8, subtilisin-related protein</fullName>
    </submittedName>
</protein>
<dbReference type="PRINTS" id="PR00723">
    <property type="entry name" value="SUBTILISIN"/>
</dbReference>
<dbReference type="InterPro" id="IPR041469">
    <property type="entry name" value="Subtilisin-like_FN3"/>
</dbReference>
<dbReference type="Pfam" id="PF02225">
    <property type="entry name" value="PA"/>
    <property type="match status" value="1"/>
</dbReference>
<keyword evidence="2 7" id="KW-0645">Protease</keyword>
<dbReference type="InterPro" id="IPR045051">
    <property type="entry name" value="SBT"/>
</dbReference>
<dbReference type="OrthoDB" id="206201at2759"/>
<evidence type="ECO:0000313" key="13">
    <source>
        <dbReference type="EMBL" id="PWA43748.1"/>
    </source>
</evidence>
<dbReference type="InterPro" id="IPR000209">
    <property type="entry name" value="Peptidase_S8/S53_dom"/>
</dbReference>
<dbReference type="InterPro" id="IPR037045">
    <property type="entry name" value="S8pro/Inhibitor_I9_sf"/>
</dbReference>
<feature type="domain" description="PA" evidence="10">
    <location>
        <begin position="371"/>
        <end position="442"/>
    </location>
</feature>
<feature type="domain" description="Peptidase S8/S53" evidence="9">
    <location>
        <begin position="104"/>
        <end position="541"/>
    </location>
</feature>
<dbReference type="Gene3D" id="3.40.50.200">
    <property type="entry name" value="Peptidase S8/S53 domain"/>
    <property type="match status" value="2"/>
</dbReference>
<feature type="active site" description="Charge relay system" evidence="6 7">
    <location>
        <position position="482"/>
    </location>
</feature>
<feature type="active site" description="Charge relay system" evidence="6 7">
    <location>
        <position position="194"/>
    </location>
</feature>
<feature type="active site" description="Charge relay system" evidence="6 7">
    <location>
        <position position="111"/>
    </location>
</feature>
<keyword evidence="3" id="KW-0732">Signal</keyword>
<comment type="caution">
    <text evidence="13">The sequence shown here is derived from an EMBL/GenBank/DDBJ whole genome shotgun (WGS) entry which is preliminary data.</text>
</comment>
<dbReference type="GO" id="GO:0006508">
    <property type="term" value="P:proteolysis"/>
    <property type="evidence" value="ECO:0007669"/>
    <property type="project" value="UniProtKB-KW"/>
</dbReference>
<evidence type="ECO:0000259" key="9">
    <source>
        <dbReference type="Pfam" id="PF00082"/>
    </source>
</evidence>
<dbReference type="InterPro" id="IPR015500">
    <property type="entry name" value="Peptidase_S8_subtilisin-rel"/>
</dbReference>
<evidence type="ECO:0000256" key="4">
    <source>
        <dbReference type="ARBA" id="ARBA00022801"/>
    </source>
</evidence>
<evidence type="ECO:0000256" key="2">
    <source>
        <dbReference type="ARBA" id="ARBA00022670"/>
    </source>
</evidence>
<dbReference type="InterPro" id="IPR034197">
    <property type="entry name" value="Peptidases_S8_3"/>
</dbReference>
<dbReference type="InterPro" id="IPR003137">
    <property type="entry name" value="PA_domain"/>
</dbReference>
<dbReference type="InterPro" id="IPR023828">
    <property type="entry name" value="Peptidase_S8_Ser-AS"/>
</dbReference>
<dbReference type="Pfam" id="PF17766">
    <property type="entry name" value="fn3_6"/>
    <property type="match status" value="1"/>
</dbReference>
<dbReference type="Gene3D" id="3.30.70.80">
    <property type="entry name" value="Peptidase S8 propeptide/proteinase inhibitor I9"/>
    <property type="match status" value="1"/>
</dbReference>
<organism evidence="13 14">
    <name type="scientific">Artemisia annua</name>
    <name type="common">Sweet wormwood</name>
    <dbReference type="NCBI Taxonomy" id="35608"/>
    <lineage>
        <taxon>Eukaryota</taxon>
        <taxon>Viridiplantae</taxon>
        <taxon>Streptophyta</taxon>
        <taxon>Embryophyta</taxon>
        <taxon>Tracheophyta</taxon>
        <taxon>Spermatophyta</taxon>
        <taxon>Magnoliopsida</taxon>
        <taxon>eudicotyledons</taxon>
        <taxon>Gunneridae</taxon>
        <taxon>Pentapetalae</taxon>
        <taxon>asterids</taxon>
        <taxon>campanulids</taxon>
        <taxon>Asterales</taxon>
        <taxon>Asteraceae</taxon>
        <taxon>Asteroideae</taxon>
        <taxon>Anthemideae</taxon>
        <taxon>Artemisiinae</taxon>
        <taxon>Artemisia</taxon>
    </lineage>
</organism>
<dbReference type="STRING" id="35608.A0A2U1L407"/>
<reference evidence="13 14" key="1">
    <citation type="journal article" date="2018" name="Mol. Plant">
        <title>The genome of Artemisia annua provides insight into the evolution of Asteraceae family and artemisinin biosynthesis.</title>
        <authorList>
            <person name="Shen Q."/>
            <person name="Zhang L."/>
            <person name="Liao Z."/>
            <person name="Wang S."/>
            <person name="Yan T."/>
            <person name="Shi P."/>
            <person name="Liu M."/>
            <person name="Fu X."/>
            <person name="Pan Q."/>
            <person name="Wang Y."/>
            <person name="Lv Z."/>
            <person name="Lu X."/>
            <person name="Zhang F."/>
            <person name="Jiang W."/>
            <person name="Ma Y."/>
            <person name="Chen M."/>
            <person name="Hao X."/>
            <person name="Li L."/>
            <person name="Tang Y."/>
            <person name="Lv G."/>
            <person name="Zhou Y."/>
            <person name="Sun X."/>
            <person name="Brodelius P.E."/>
            <person name="Rose J.K.C."/>
            <person name="Tang K."/>
        </authorList>
    </citation>
    <scope>NUCLEOTIDE SEQUENCE [LARGE SCALE GENOMIC DNA]</scope>
    <source>
        <strain evidence="14">cv. Huhao1</strain>
        <tissue evidence="13">Leaf</tissue>
    </source>
</reference>
<dbReference type="Pfam" id="PF05922">
    <property type="entry name" value="Inhibitor_I9"/>
    <property type="match status" value="1"/>
</dbReference>